<feature type="region of interest" description="Disordered" evidence="7">
    <location>
        <begin position="1"/>
        <end position="35"/>
    </location>
</feature>
<evidence type="ECO:0000256" key="4">
    <source>
        <dbReference type="ARBA" id="ARBA00022795"/>
    </source>
</evidence>
<accession>A0A168L651</accession>
<evidence type="ECO:0000256" key="7">
    <source>
        <dbReference type="SAM" id="MobiDB-lite"/>
    </source>
</evidence>
<evidence type="ECO:0000256" key="3">
    <source>
        <dbReference type="ARBA" id="ARBA00022491"/>
    </source>
</evidence>
<feature type="compositionally biased region" description="Polar residues" evidence="7">
    <location>
        <begin position="49"/>
        <end position="71"/>
    </location>
</feature>
<gene>
    <name evidence="9" type="ORF">PGLA_10775</name>
</gene>
<dbReference type="InterPro" id="IPR031316">
    <property type="entry name" value="FlgM_C"/>
</dbReference>
<sequence length="94" mass="10855">MKINETGRMGAINSYQRNIDSGHKTEEKKSRRKDEVSISAEAMEMLQANERSTNSERTQQVQDLKQRVASGTYQVDSNKLAEKLLPYFKQYPEN</sequence>
<dbReference type="RefSeq" id="WP_068532394.1">
    <property type="nucleotide sequence ID" value="NZ_LVJH01000017.1"/>
</dbReference>
<proteinExistence type="inferred from homology"/>
<protein>
    <recommendedName>
        <fullName evidence="2">Negative regulator of flagellin synthesis</fullName>
    </recommendedName>
</protein>
<keyword evidence="6" id="KW-0804">Transcription</keyword>
<keyword evidence="9" id="KW-0969">Cilium</keyword>
<dbReference type="GO" id="GO:0044781">
    <property type="term" value="P:bacterial-type flagellum organization"/>
    <property type="evidence" value="ECO:0007669"/>
    <property type="project" value="UniProtKB-KW"/>
</dbReference>
<dbReference type="Pfam" id="PF04316">
    <property type="entry name" value="FlgM"/>
    <property type="match status" value="1"/>
</dbReference>
<dbReference type="InterPro" id="IPR007412">
    <property type="entry name" value="FlgM"/>
</dbReference>
<keyword evidence="9" id="KW-0966">Cell projection</keyword>
<reference evidence="9 10" key="1">
    <citation type="submission" date="2016-03" db="EMBL/GenBank/DDBJ databases">
        <title>Draft genome sequence of Paenibacillus glacialis DSM 22343.</title>
        <authorList>
            <person name="Shin S.-K."/>
            <person name="Yi H."/>
        </authorList>
    </citation>
    <scope>NUCLEOTIDE SEQUENCE [LARGE SCALE GENOMIC DNA]</scope>
    <source>
        <strain evidence="9 10">DSM 22343</strain>
    </source>
</reference>
<evidence type="ECO:0000256" key="1">
    <source>
        <dbReference type="ARBA" id="ARBA00005322"/>
    </source>
</evidence>
<dbReference type="GO" id="GO:0045892">
    <property type="term" value="P:negative regulation of DNA-templated transcription"/>
    <property type="evidence" value="ECO:0007669"/>
    <property type="project" value="InterPro"/>
</dbReference>
<feature type="region of interest" description="Disordered" evidence="7">
    <location>
        <begin position="48"/>
        <end position="71"/>
    </location>
</feature>
<dbReference type="SUPFAM" id="SSF101498">
    <property type="entry name" value="Anti-sigma factor FlgM"/>
    <property type="match status" value="1"/>
</dbReference>
<evidence type="ECO:0000256" key="6">
    <source>
        <dbReference type="ARBA" id="ARBA00023163"/>
    </source>
</evidence>
<evidence type="ECO:0000256" key="2">
    <source>
        <dbReference type="ARBA" id="ARBA00017823"/>
    </source>
</evidence>
<keyword evidence="9" id="KW-0282">Flagellum</keyword>
<dbReference type="NCBIfam" id="TIGR03824">
    <property type="entry name" value="FlgM_jcvi"/>
    <property type="match status" value="1"/>
</dbReference>
<comment type="caution">
    <text evidence="9">The sequence shown here is derived from an EMBL/GenBank/DDBJ whole genome shotgun (WGS) entry which is preliminary data.</text>
</comment>
<dbReference type="STRING" id="494026.PGLA_10775"/>
<evidence type="ECO:0000259" key="8">
    <source>
        <dbReference type="Pfam" id="PF04316"/>
    </source>
</evidence>
<dbReference type="EMBL" id="LVJH01000017">
    <property type="protein sequence ID" value="OAB42931.1"/>
    <property type="molecule type" value="Genomic_DNA"/>
</dbReference>
<keyword evidence="10" id="KW-1185">Reference proteome</keyword>
<evidence type="ECO:0000313" key="9">
    <source>
        <dbReference type="EMBL" id="OAB42931.1"/>
    </source>
</evidence>
<keyword evidence="4" id="KW-1005">Bacterial flagellum biogenesis</keyword>
<organism evidence="9 10">
    <name type="scientific">Paenibacillus glacialis</name>
    <dbReference type="NCBI Taxonomy" id="494026"/>
    <lineage>
        <taxon>Bacteria</taxon>
        <taxon>Bacillati</taxon>
        <taxon>Bacillota</taxon>
        <taxon>Bacilli</taxon>
        <taxon>Bacillales</taxon>
        <taxon>Paenibacillaceae</taxon>
        <taxon>Paenibacillus</taxon>
    </lineage>
</organism>
<feature type="compositionally biased region" description="Basic and acidic residues" evidence="7">
    <location>
        <begin position="20"/>
        <end position="35"/>
    </location>
</feature>
<dbReference type="Proteomes" id="UP000076967">
    <property type="component" value="Unassembled WGS sequence"/>
</dbReference>
<keyword evidence="3" id="KW-0678">Repressor</keyword>
<comment type="similarity">
    <text evidence="1">Belongs to the FlgM family.</text>
</comment>
<keyword evidence="5" id="KW-0805">Transcription regulation</keyword>
<dbReference type="InterPro" id="IPR035890">
    <property type="entry name" value="Anti-sigma-28_factor_FlgM_sf"/>
</dbReference>
<evidence type="ECO:0000313" key="10">
    <source>
        <dbReference type="Proteomes" id="UP000076967"/>
    </source>
</evidence>
<dbReference type="AlphaFoldDB" id="A0A168L651"/>
<feature type="domain" description="Anti-sigma-28 factor FlgM C-terminal" evidence="8">
    <location>
        <begin position="34"/>
        <end position="85"/>
    </location>
</feature>
<dbReference type="OrthoDB" id="2382241at2"/>
<evidence type="ECO:0000256" key="5">
    <source>
        <dbReference type="ARBA" id="ARBA00023015"/>
    </source>
</evidence>
<name>A0A168L651_9BACL</name>